<dbReference type="Pfam" id="PF01479">
    <property type="entry name" value="S4"/>
    <property type="match status" value="1"/>
</dbReference>
<protein>
    <recommendedName>
        <fullName evidence="5">RQC P-site tRNA stabilizing factor</fullName>
        <shortName evidence="5">RqcP</shortName>
    </recommendedName>
    <alternativeName>
        <fullName evidence="5">Ribosome-associated protein quality control protein P</fullName>
    </alternativeName>
</protein>
<comment type="function">
    <text evidence="5">Key component of the ribosome quality control system (RQC), a ribosome-associated complex that mediates the extraction of incompletely synthesized nascent chains from stalled ribosomes and their subsequent degradation. RqcH recruits Ala-charged tRNA, and with RqcP directs the elongation of stalled nascent chains on 50S ribosomal subunits, leading to non-templated C-terminal alanine extensions (Ala tail). The Ala tail promotes nascent chain degradation. RqcP is associated with the translocation-like movement of the peptidyl-tRNA from the A-site into the P-site.</text>
</comment>
<keyword evidence="3 5" id="KW-0694">RNA-binding</keyword>
<name>A0A0B7MIS8_9FIRM</name>
<evidence type="ECO:0000259" key="6">
    <source>
        <dbReference type="SMART" id="SM00363"/>
    </source>
</evidence>
<dbReference type="AlphaFoldDB" id="A0A0B7MIS8"/>
<proteinExistence type="inferred from homology"/>
<keyword evidence="4 5" id="KW-0648">Protein biosynthesis</keyword>
<evidence type="ECO:0000313" key="8">
    <source>
        <dbReference type="Proteomes" id="UP000046155"/>
    </source>
</evidence>
<evidence type="ECO:0000256" key="3">
    <source>
        <dbReference type="ARBA" id="ARBA00022884"/>
    </source>
</evidence>
<keyword evidence="8" id="KW-1185">Reference proteome</keyword>
<evidence type="ECO:0000256" key="2">
    <source>
        <dbReference type="ARBA" id="ARBA00022730"/>
    </source>
</evidence>
<dbReference type="InterPro" id="IPR002942">
    <property type="entry name" value="S4_RNA-bd"/>
</dbReference>
<keyword evidence="2 5" id="KW-0699">rRNA-binding</keyword>
<dbReference type="HAMAP" id="MF_00871">
    <property type="entry name" value="RqcP"/>
    <property type="match status" value="1"/>
</dbReference>
<dbReference type="GO" id="GO:0043023">
    <property type="term" value="F:ribosomal large subunit binding"/>
    <property type="evidence" value="ECO:0007669"/>
    <property type="project" value="UniProtKB-UniRule"/>
</dbReference>
<evidence type="ECO:0000256" key="5">
    <source>
        <dbReference type="HAMAP-Rule" id="MF_00871"/>
    </source>
</evidence>
<comment type="similarity">
    <text evidence="5">Belongs to the RqcP family.</text>
</comment>
<dbReference type="Gene3D" id="3.10.290.10">
    <property type="entry name" value="RNA-binding S4 domain"/>
    <property type="match status" value="1"/>
</dbReference>
<dbReference type="PROSITE" id="PS50889">
    <property type="entry name" value="S4"/>
    <property type="match status" value="1"/>
</dbReference>
<keyword evidence="1 5" id="KW-0820">tRNA-binding</keyword>
<dbReference type="CDD" id="cd00165">
    <property type="entry name" value="S4"/>
    <property type="match status" value="1"/>
</dbReference>
<sequence>MRLDKFLQVSRLIKRRASAKEACLAGRVQLNGRIAKPGSEVKEGDRIHLTWGRRVTQVEVLLVPERNIPAAQATTLYQVLEESTGSSR</sequence>
<dbReference type="PIRSF" id="PIRSF038881">
    <property type="entry name" value="RNAbp_HP1423"/>
    <property type="match status" value="1"/>
</dbReference>
<accession>A0A0B7MIS8</accession>
<dbReference type="Proteomes" id="UP000046155">
    <property type="component" value="Unassembled WGS sequence"/>
</dbReference>
<feature type="domain" description="RNA-binding S4" evidence="6">
    <location>
        <begin position="1"/>
        <end position="69"/>
    </location>
</feature>
<evidence type="ECO:0000313" key="7">
    <source>
        <dbReference type="EMBL" id="CEO89945.1"/>
    </source>
</evidence>
<dbReference type="EMBL" id="CDRZ01000266">
    <property type="protein sequence ID" value="CEO89945.1"/>
    <property type="molecule type" value="Genomic_DNA"/>
</dbReference>
<dbReference type="GO" id="GO:0000049">
    <property type="term" value="F:tRNA binding"/>
    <property type="evidence" value="ECO:0007669"/>
    <property type="project" value="UniProtKB-UniRule"/>
</dbReference>
<dbReference type="GO" id="GO:0019843">
    <property type="term" value="F:rRNA binding"/>
    <property type="evidence" value="ECO:0007669"/>
    <property type="project" value="UniProtKB-UniRule"/>
</dbReference>
<evidence type="ECO:0000256" key="1">
    <source>
        <dbReference type="ARBA" id="ARBA00022555"/>
    </source>
</evidence>
<dbReference type="SUPFAM" id="SSF55174">
    <property type="entry name" value="Alpha-L RNA-binding motif"/>
    <property type="match status" value="1"/>
</dbReference>
<organism evidence="7 8">
    <name type="scientific">Syntrophaceticus schinkii</name>
    <dbReference type="NCBI Taxonomy" id="499207"/>
    <lineage>
        <taxon>Bacteria</taxon>
        <taxon>Bacillati</taxon>
        <taxon>Bacillota</taxon>
        <taxon>Clostridia</taxon>
        <taxon>Thermoanaerobacterales</taxon>
        <taxon>Thermoanaerobacterales Family III. Incertae Sedis</taxon>
        <taxon>Syntrophaceticus</taxon>
    </lineage>
</organism>
<dbReference type="SMART" id="SM00363">
    <property type="entry name" value="S4"/>
    <property type="match status" value="1"/>
</dbReference>
<dbReference type="GO" id="GO:0072344">
    <property type="term" value="P:rescue of stalled ribosome"/>
    <property type="evidence" value="ECO:0007669"/>
    <property type="project" value="UniProtKB-UniRule"/>
</dbReference>
<reference evidence="8" key="1">
    <citation type="submission" date="2015-01" db="EMBL/GenBank/DDBJ databases">
        <authorList>
            <person name="Manzoor Shahid"/>
            <person name="Zubair Saima"/>
        </authorList>
    </citation>
    <scope>NUCLEOTIDE SEQUENCE [LARGE SCALE GENOMIC DNA]</scope>
    <source>
        <strain evidence="8">Sp3</strain>
    </source>
</reference>
<dbReference type="OrthoDB" id="9805210at2"/>
<dbReference type="InterPro" id="IPR036986">
    <property type="entry name" value="S4_RNA-bd_sf"/>
</dbReference>
<comment type="subunit">
    <text evidence="5">Associates with stalled 50S ribosomal subunits. Binds to RqcH, 23S rRNA and the P-site tRNA. Does not require RqcH for association with 50S subunits.</text>
</comment>
<evidence type="ECO:0000256" key="4">
    <source>
        <dbReference type="ARBA" id="ARBA00022917"/>
    </source>
</evidence>
<gene>
    <name evidence="5" type="primary">rqcP</name>
    <name evidence="7" type="ORF">SSCH_670004</name>
</gene>
<dbReference type="InterPro" id="IPR025490">
    <property type="entry name" value="RqcP"/>
</dbReference>